<reference evidence="1 2" key="1">
    <citation type="journal article" date="2016" name="BMC Genomics">
        <title>Comparative genomics reveals Cyclospora cayetanensis possesses coccidia-like metabolism and invasion components but unique surface antigens.</title>
        <authorList>
            <person name="Liu S."/>
            <person name="Wang L."/>
            <person name="Zheng H."/>
            <person name="Xu Z."/>
            <person name="Roellig D.M."/>
            <person name="Li N."/>
            <person name="Frace M.A."/>
            <person name="Tang K."/>
            <person name="Arrowood M.J."/>
            <person name="Moss D.M."/>
            <person name="Zhang L."/>
            <person name="Feng Y."/>
            <person name="Xiao L."/>
        </authorList>
    </citation>
    <scope>NUCLEOTIDE SEQUENCE [LARGE SCALE GENOMIC DNA]</scope>
    <source>
        <strain evidence="1 2">CHN_HEN01</strain>
    </source>
</reference>
<dbReference type="Proteomes" id="UP000095192">
    <property type="component" value="Unassembled WGS sequence"/>
</dbReference>
<organism evidence="1 2">
    <name type="scientific">Cyclospora cayetanensis</name>
    <dbReference type="NCBI Taxonomy" id="88456"/>
    <lineage>
        <taxon>Eukaryota</taxon>
        <taxon>Sar</taxon>
        <taxon>Alveolata</taxon>
        <taxon>Apicomplexa</taxon>
        <taxon>Conoidasida</taxon>
        <taxon>Coccidia</taxon>
        <taxon>Eucoccidiorida</taxon>
        <taxon>Eimeriorina</taxon>
        <taxon>Eimeriidae</taxon>
        <taxon>Cyclospora</taxon>
    </lineage>
</organism>
<name>A0A1D3D854_9EIME</name>
<accession>A0A1D3D854</accession>
<evidence type="ECO:0000313" key="1">
    <source>
        <dbReference type="EMBL" id="OEH79640.1"/>
    </source>
</evidence>
<dbReference type="VEuPathDB" id="ToxoDB:LOC34620808"/>
<evidence type="ECO:0000313" key="2">
    <source>
        <dbReference type="Proteomes" id="UP000095192"/>
    </source>
</evidence>
<dbReference type="OrthoDB" id="346619at2759"/>
<gene>
    <name evidence="1" type="ORF">cyc_04252</name>
</gene>
<dbReference type="GeneID" id="34620808"/>
<protein>
    <submittedName>
        <fullName evidence="1">Uncharacterized protein</fullName>
    </submittedName>
</protein>
<dbReference type="VEuPathDB" id="ToxoDB:cyc_04252"/>
<comment type="caution">
    <text evidence="1">The sequence shown here is derived from an EMBL/GenBank/DDBJ whole genome shotgun (WGS) entry which is preliminary data.</text>
</comment>
<proteinExistence type="predicted"/>
<keyword evidence="2" id="KW-1185">Reference proteome</keyword>
<sequence>MKFLLFVAALLHVALVTAGHVVSVQVEAASSEIPATSFSADETDSTAAETATQRGAAYVPFAELAPRQKVMGVINTIAILRTKAALLEDMKSAFEPRSTGDPTGFLYDRLLPGPALAYGDCRLGILPFSVCRHLGFLATDPMVAPSSTQSKLLRLTAASCLITSFSNGHLDLLADPDLNAILGQELLASATQALASFWNCQLMTPAFDIRGASLGSLRDALRDADTFLFQVAMQAKEIIRFSRQEYNEVAAFLAALFSESELSAAGHREEKPQHTGRAVRSIGTQIPEPARSLSRQEESDIFGGFLSRLFTSQQSEKPPESVEVTPFMPVSPTEIFGSTQFAGLAGSLGNNLTSLVHSTARSAAKLVNGEAPLDDAEVAASNEATGRRVNTIVDMLPENVDGQFR</sequence>
<dbReference type="AlphaFoldDB" id="A0A1D3D854"/>
<dbReference type="EMBL" id="JROU02000326">
    <property type="protein sequence ID" value="OEH79640.1"/>
    <property type="molecule type" value="Genomic_DNA"/>
</dbReference>